<sequence length="329" mass="36760">MRETTVLPGTPCDAPREGELPMHRLEVALPNSMPFSIGTFDAIGPLSHAPFPHRHTFHEIVYVTGGSGAHVVDFARWDLKPPHLCVISPGQVHHWDDVRELEGYVVLFTDDFLIDHPADREVLRRLSERPWLTLDDDTRDRTSSLMRELEEEYRESAEGVESVLRSLLHVLVLRAARLPETPSATMPARPGAVADEFARLLGRADLDLWSVRAYAEHIGVTPGYLTEAVKAATGRTPSQLVREARAHEAKRLLVKTDLTVRQVGNRVGFVDPAYFCRFFRRETGVSPGDFRRAGAGRPVVPARVDVHSYYGPGDSPRPAAPVHRPRRTA</sequence>
<dbReference type="PANTHER" id="PTHR43280:SF32">
    <property type="entry name" value="TRANSCRIPTIONAL REGULATORY PROTEIN"/>
    <property type="match status" value="1"/>
</dbReference>
<protein>
    <submittedName>
        <fullName evidence="6">AraC-like DNA-binding protein</fullName>
    </submittedName>
</protein>
<dbReference type="SUPFAM" id="SSF46689">
    <property type="entry name" value="Homeodomain-like"/>
    <property type="match status" value="1"/>
</dbReference>
<feature type="domain" description="HTH araC/xylS-type" evidence="5">
    <location>
        <begin position="195"/>
        <end position="293"/>
    </location>
</feature>
<evidence type="ECO:0000259" key="5">
    <source>
        <dbReference type="PROSITE" id="PS01124"/>
    </source>
</evidence>
<dbReference type="PANTHER" id="PTHR43280">
    <property type="entry name" value="ARAC-FAMILY TRANSCRIPTIONAL REGULATOR"/>
    <property type="match status" value="1"/>
</dbReference>
<dbReference type="PROSITE" id="PS00041">
    <property type="entry name" value="HTH_ARAC_FAMILY_1"/>
    <property type="match status" value="1"/>
</dbReference>
<dbReference type="InterPro" id="IPR018062">
    <property type="entry name" value="HTH_AraC-typ_CS"/>
</dbReference>
<evidence type="ECO:0000256" key="1">
    <source>
        <dbReference type="ARBA" id="ARBA00023015"/>
    </source>
</evidence>
<dbReference type="EMBL" id="JACHJS010000001">
    <property type="protein sequence ID" value="MBB4967248.1"/>
    <property type="molecule type" value="Genomic_DNA"/>
</dbReference>
<evidence type="ECO:0000256" key="3">
    <source>
        <dbReference type="ARBA" id="ARBA00023163"/>
    </source>
</evidence>
<dbReference type="Gene3D" id="1.10.10.60">
    <property type="entry name" value="Homeodomain-like"/>
    <property type="match status" value="1"/>
</dbReference>
<evidence type="ECO:0000256" key="4">
    <source>
        <dbReference type="SAM" id="MobiDB-lite"/>
    </source>
</evidence>
<organism evidence="6 7">
    <name type="scientific">Saccharothrix violaceirubra</name>
    <dbReference type="NCBI Taxonomy" id="413306"/>
    <lineage>
        <taxon>Bacteria</taxon>
        <taxon>Bacillati</taxon>
        <taxon>Actinomycetota</taxon>
        <taxon>Actinomycetes</taxon>
        <taxon>Pseudonocardiales</taxon>
        <taxon>Pseudonocardiaceae</taxon>
        <taxon>Saccharothrix</taxon>
    </lineage>
</organism>
<feature type="region of interest" description="Disordered" evidence="4">
    <location>
        <begin position="308"/>
        <end position="329"/>
    </location>
</feature>
<dbReference type="RefSeq" id="WP_184671792.1">
    <property type="nucleotide sequence ID" value="NZ_BAABAI010000009.1"/>
</dbReference>
<dbReference type="SUPFAM" id="SSF51215">
    <property type="entry name" value="Regulatory protein AraC"/>
    <property type="match status" value="1"/>
</dbReference>
<dbReference type="Proteomes" id="UP000542674">
    <property type="component" value="Unassembled WGS sequence"/>
</dbReference>
<dbReference type="GO" id="GO:0003700">
    <property type="term" value="F:DNA-binding transcription factor activity"/>
    <property type="evidence" value="ECO:0007669"/>
    <property type="project" value="InterPro"/>
</dbReference>
<dbReference type="AlphaFoldDB" id="A0A7W7WY20"/>
<keyword evidence="7" id="KW-1185">Reference proteome</keyword>
<name>A0A7W7WY20_9PSEU</name>
<keyword evidence="2 6" id="KW-0238">DNA-binding</keyword>
<dbReference type="Pfam" id="PF02311">
    <property type="entry name" value="AraC_binding"/>
    <property type="match status" value="1"/>
</dbReference>
<dbReference type="Pfam" id="PF12833">
    <property type="entry name" value="HTH_18"/>
    <property type="match status" value="1"/>
</dbReference>
<dbReference type="PRINTS" id="PR00032">
    <property type="entry name" value="HTHARAC"/>
</dbReference>
<proteinExistence type="predicted"/>
<dbReference type="InterPro" id="IPR009057">
    <property type="entry name" value="Homeodomain-like_sf"/>
</dbReference>
<comment type="caution">
    <text evidence="6">The sequence shown here is derived from an EMBL/GenBank/DDBJ whole genome shotgun (WGS) entry which is preliminary data.</text>
</comment>
<keyword evidence="1" id="KW-0805">Transcription regulation</keyword>
<dbReference type="Gene3D" id="2.60.120.10">
    <property type="entry name" value="Jelly Rolls"/>
    <property type="match status" value="1"/>
</dbReference>
<keyword evidence="3" id="KW-0804">Transcription</keyword>
<dbReference type="PROSITE" id="PS01124">
    <property type="entry name" value="HTH_ARAC_FAMILY_2"/>
    <property type="match status" value="1"/>
</dbReference>
<dbReference type="InterPro" id="IPR018060">
    <property type="entry name" value="HTH_AraC"/>
</dbReference>
<dbReference type="InterPro" id="IPR014710">
    <property type="entry name" value="RmlC-like_jellyroll"/>
</dbReference>
<evidence type="ECO:0000256" key="2">
    <source>
        <dbReference type="ARBA" id="ARBA00023125"/>
    </source>
</evidence>
<evidence type="ECO:0000313" key="6">
    <source>
        <dbReference type="EMBL" id="MBB4967248.1"/>
    </source>
</evidence>
<dbReference type="InterPro" id="IPR003313">
    <property type="entry name" value="AraC-bd"/>
</dbReference>
<dbReference type="InterPro" id="IPR020449">
    <property type="entry name" value="Tscrpt_reg_AraC-type_HTH"/>
</dbReference>
<dbReference type="GO" id="GO:0043565">
    <property type="term" value="F:sequence-specific DNA binding"/>
    <property type="evidence" value="ECO:0007669"/>
    <property type="project" value="InterPro"/>
</dbReference>
<dbReference type="SMART" id="SM00342">
    <property type="entry name" value="HTH_ARAC"/>
    <property type="match status" value="1"/>
</dbReference>
<evidence type="ECO:0000313" key="7">
    <source>
        <dbReference type="Proteomes" id="UP000542674"/>
    </source>
</evidence>
<accession>A0A7W7WY20</accession>
<reference evidence="6 7" key="1">
    <citation type="submission" date="2020-08" db="EMBL/GenBank/DDBJ databases">
        <title>Sequencing the genomes of 1000 actinobacteria strains.</title>
        <authorList>
            <person name="Klenk H.-P."/>
        </authorList>
    </citation>
    <scope>NUCLEOTIDE SEQUENCE [LARGE SCALE GENOMIC DNA]</scope>
    <source>
        <strain evidence="6 7">DSM 45084</strain>
    </source>
</reference>
<gene>
    <name evidence="6" type="ORF">F4559_004607</name>
</gene>
<dbReference type="InterPro" id="IPR037923">
    <property type="entry name" value="HTH-like"/>
</dbReference>